<reference evidence="1 2" key="1">
    <citation type="submission" date="2019-02" db="EMBL/GenBank/DDBJ databases">
        <authorList>
            <person name="Lehtovirta-Morley E L."/>
        </authorList>
    </citation>
    <scope>NUCLEOTIDE SEQUENCE [LARGE SCALE GENOMIC DNA]</scope>
    <source>
        <strain evidence="1">NFRAN1</strain>
    </source>
</reference>
<dbReference type="EMBL" id="LR216287">
    <property type="protein sequence ID" value="VFJ12353.1"/>
    <property type="molecule type" value="Genomic_DNA"/>
</dbReference>
<organism evidence="1 2">
    <name type="scientific">Candidatus Nitrosocosmicus franklandianus</name>
    <dbReference type="NCBI Taxonomy" id="1798806"/>
    <lineage>
        <taxon>Archaea</taxon>
        <taxon>Nitrososphaerota</taxon>
        <taxon>Nitrososphaeria</taxon>
        <taxon>Nitrososphaerales</taxon>
        <taxon>Nitrososphaeraceae</taxon>
        <taxon>Candidatus Nitrosocosmicus</taxon>
    </lineage>
</organism>
<dbReference type="AlphaFoldDB" id="A0A484I3Y4"/>
<keyword evidence="2" id="KW-1185">Reference proteome</keyword>
<evidence type="ECO:0000313" key="2">
    <source>
        <dbReference type="Proteomes" id="UP000294299"/>
    </source>
</evidence>
<name>A0A484I3Y4_9ARCH</name>
<accession>A0A484I3Y4</accession>
<dbReference type="KEGG" id="nfn:NFRAN_0032"/>
<sequence length="106" mass="12637">MENIIRGISDEKFRFLIDYYLTSSYTEMVSKILAIMSHQQIPIDLQMLGERLQIINMIATRYVCKLDLLNEMPKEKAIQTCEGTVVNYLYDRYIHNFNPFKEQYTK</sequence>
<protein>
    <submittedName>
        <fullName evidence="1">Uncharacterized protein</fullName>
    </submittedName>
</protein>
<dbReference type="RefSeq" id="WP_134482516.1">
    <property type="nucleotide sequence ID" value="NZ_LR216287.1"/>
</dbReference>
<dbReference type="GeneID" id="39419642"/>
<proteinExistence type="predicted"/>
<dbReference type="Proteomes" id="UP000294299">
    <property type="component" value="Chromosome NFRAN"/>
</dbReference>
<gene>
    <name evidence="1" type="ORF">NFRAN_0032</name>
</gene>
<evidence type="ECO:0000313" key="1">
    <source>
        <dbReference type="EMBL" id="VFJ12353.1"/>
    </source>
</evidence>